<keyword evidence="4" id="KW-0378">Hydrolase</keyword>
<dbReference type="EC" id="3.2.2.6" evidence="1"/>
<dbReference type="Gene3D" id="3.40.50.300">
    <property type="entry name" value="P-loop containing nucleotide triphosphate hydrolases"/>
    <property type="match status" value="1"/>
</dbReference>
<dbReference type="InterPro" id="IPR032675">
    <property type="entry name" value="LRR_dom_sf"/>
</dbReference>
<feature type="compositionally biased region" description="Polar residues" evidence="7">
    <location>
        <begin position="198"/>
        <end position="219"/>
    </location>
</feature>
<evidence type="ECO:0000313" key="13">
    <source>
        <dbReference type="Proteomes" id="UP000426265"/>
    </source>
</evidence>
<feature type="domain" description="TIR" evidence="8">
    <location>
        <begin position="10"/>
        <end position="172"/>
    </location>
</feature>
<dbReference type="Proteomes" id="UP000426265">
    <property type="component" value="Unassembled WGS sequence"/>
</dbReference>
<evidence type="ECO:0000259" key="8">
    <source>
        <dbReference type="PROSITE" id="PS50104"/>
    </source>
</evidence>
<dbReference type="FunFam" id="3.40.50.10140:FF:000007">
    <property type="entry name" value="Disease resistance protein (TIR-NBS-LRR class)"/>
    <property type="match status" value="1"/>
</dbReference>
<keyword evidence="5" id="KW-0520">NAD</keyword>
<dbReference type="PROSITE" id="PS50104">
    <property type="entry name" value="TIR"/>
    <property type="match status" value="1"/>
</dbReference>
<dbReference type="SMR" id="A0A178ULB4"/>
<evidence type="ECO:0000313" key="12">
    <source>
        <dbReference type="Proteomes" id="UP000078284"/>
    </source>
</evidence>
<reference evidence="12" key="1">
    <citation type="journal article" date="2016" name="Proc. Natl. Acad. Sci. U.S.A.">
        <title>Chromosome-level assembly of Arabidopsis thaliana Ler reveals the extent of translocation and inversion polymorphisms.</title>
        <authorList>
            <person name="Zapata L."/>
            <person name="Ding J."/>
            <person name="Willing E.M."/>
            <person name="Hartwig B."/>
            <person name="Bezdan D."/>
            <person name="Jiao W.B."/>
            <person name="Patel V."/>
            <person name="Velikkakam James G."/>
            <person name="Koornneef M."/>
            <person name="Ossowski S."/>
            <person name="Schneeberger K."/>
        </authorList>
    </citation>
    <scope>NUCLEOTIDE SEQUENCE [LARGE SCALE GENOMIC DNA]</scope>
    <source>
        <strain evidence="12">cv. Landsberg erecta</strain>
    </source>
</reference>
<name>A0A178ULB4_ARATH</name>
<dbReference type="FunFam" id="3.40.50.300:FF:001862">
    <property type="entry name" value="Disease resistance protein RPS4"/>
    <property type="match status" value="1"/>
</dbReference>
<dbReference type="InterPro" id="IPR000157">
    <property type="entry name" value="TIR_dom"/>
</dbReference>
<dbReference type="Gene3D" id="3.80.10.10">
    <property type="entry name" value="Ribonuclease Inhibitor"/>
    <property type="match status" value="2"/>
</dbReference>
<protein>
    <recommendedName>
        <fullName evidence="1">ADP-ribosyl cyclase/cyclic ADP-ribose hydrolase</fullName>
        <ecNumber evidence="1">3.2.2.6</ecNumber>
    </recommendedName>
</protein>
<dbReference type="OrthoDB" id="1099686at2759"/>
<dbReference type="PANTHER" id="PTHR11017">
    <property type="entry name" value="LEUCINE-RICH REPEAT-CONTAINING PROTEIN"/>
    <property type="match status" value="1"/>
</dbReference>
<evidence type="ECO:0000313" key="10">
    <source>
        <dbReference type="EMBL" id="OAO94598.1"/>
    </source>
</evidence>
<dbReference type="EMBL" id="CACSHJ010000096">
    <property type="protein sequence ID" value="CAA0407610.1"/>
    <property type="molecule type" value="Genomic_DNA"/>
</dbReference>
<dbReference type="Pfam" id="PF01582">
    <property type="entry name" value="TIR"/>
    <property type="match status" value="1"/>
</dbReference>
<dbReference type="InterPro" id="IPR002182">
    <property type="entry name" value="NB-ARC"/>
</dbReference>
<dbReference type="EMBL" id="LUHQ01000005">
    <property type="protein sequence ID" value="OAO94598.1"/>
    <property type="molecule type" value="Genomic_DNA"/>
</dbReference>
<gene>
    <name evidence="10" type="ordered locus">AXX17_At5g43110</name>
    <name evidence="11" type="ORF">AN1_LOCUS24703</name>
    <name evidence="9" type="ORF">C24_LOCUS24538</name>
</gene>
<evidence type="ECO:0000256" key="7">
    <source>
        <dbReference type="SAM" id="MobiDB-lite"/>
    </source>
</evidence>
<accession>A0A5S9YC68</accession>
<dbReference type="GO" id="GO:0061809">
    <property type="term" value="F:NAD+ nucleosidase activity, cyclic ADP-ribose generating"/>
    <property type="evidence" value="ECO:0007669"/>
    <property type="project" value="UniProtKB-EC"/>
</dbReference>
<dbReference type="InterPro" id="IPR044974">
    <property type="entry name" value="Disease_R_plants"/>
</dbReference>
<evidence type="ECO:0000256" key="5">
    <source>
        <dbReference type="ARBA" id="ARBA00023027"/>
    </source>
</evidence>
<evidence type="ECO:0000256" key="3">
    <source>
        <dbReference type="ARBA" id="ARBA00022737"/>
    </source>
</evidence>
<accession>A0A178ULB4</accession>
<evidence type="ECO:0000256" key="6">
    <source>
        <dbReference type="ARBA" id="ARBA00047304"/>
    </source>
</evidence>
<dbReference type="EMBL" id="CACRSJ010000110">
    <property type="protein sequence ID" value="VYS69317.1"/>
    <property type="molecule type" value="Genomic_DNA"/>
</dbReference>
<dbReference type="GO" id="GO:0006952">
    <property type="term" value="P:defense response"/>
    <property type="evidence" value="ECO:0007669"/>
    <property type="project" value="InterPro"/>
</dbReference>
<feature type="region of interest" description="Disordered" evidence="7">
    <location>
        <begin position="193"/>
        <end position="219"/>
    </location>
</feature>
<dbReference type="SUPFAM" id="SSF52058">
    <property type="entry name" value="L domain-like"/>
    <property type="match status" value="1"/>
</dbReference>
<evidence type="ECO:0000256" key="2">
    <source>
        <dbReference type="ARBA" id="ARBA00022614"/>
    </source>
</evidence>
<keyword evidence="2" id="KW-0433">Leucine-rich repeat</keyword>
<dbReference type="SUPFAM" id="SSF52540">
    <property type="entry name" value="P-loop containing nucleoside triphosphate hydrolases"/>
    <property type="match status" value="1"/>
</dbReference>
<dbReference type="AlphaFoldDB" id="A0A178ULB4"/>
<dbReference type="InterPro" id="IPR027417">
    <property type="entry name" value="P-loop_NTPase"/>
</dbReference>
<reference evidence="9 14" key="3">
    <citation type="submission" date="2019-12" db="EMBL/GenBank/DDBJ databases">
        <authorList>
            <person name="Jiao W.-B."/>
            <person name="Schneeberger K."/>
        </authorList>
    </citation>
    <scope>NUCLEOTIDE SEQUENCE [LARGE SCALE GENOMIC DNA]</scope>
    <source>
        <strain evidence="13">cv. An-1</strain>
        <strain evidence="14">cv. C24</strain>
    </source>
</reference>
<dbReference type="SUPFAM" id="SSF52200">
    <property type="entry name" value="Toll/Interleukin receptor TIR domain"/>
    <property type="match status" value="1"/>
</dbReference>
<dbReference type="PRINTS" id="PR00364">
    <property type="entry name" value="DISEASERSIST"/>
</dbReference>
<dbReference type="Pfam" id="PF20160">
    <property type="entry name" value="C-JID"/>
    <property type="match status" value="1"/>
</dbReference>
<dbReference type="Pfam" id="PF07725">
    <property type="entry name" value="LRR_3"/>
    <property type="match status" value="1"/>
</dbReference>
<dbReference type="Gene3D" id="3.40.50.10140">
    <property type="entry name" value="Toll/interleukin-1 receptor homology (TIR) domain"/>
    <property type="match status" value="1"/>
</dbReference>
<dbReference type="KEGG" id="ath:AT5G44870"/>
<dbReference type="Pfam" id="PF00931">
    <property type="entry name" value="NB-ARC"/>
    <property type="match status" value="1"/>
</dbReference>
<dbReference type="SMART" id="SM00255">
    <property type="entry name" value="TIR"/>
    <property type="match status" value="1"/>
</dbReference>
<dbReference type="GO" id="GO:0043531">
    <property type="term" value="F:ADP binding"/>
    <property type="evidence" value="ECO:0007669"/>
    <property type="project" value="InterPro"/>
</dbReference>
<proteinExistence type="predicted"/>
<evidence type="ECO:0000256" key="4">
    <source>
        <dbReference type="ARBA" id="ARBA00022801"/>
    </source>
</evidence>
<dbReference type="GO" id="GO:0051707">
    <property type="term" value="P:response to other organism"/>
    <property type="evidence" value="ECO:0007669"/>
    <property type="project" value="UniProtKB-ARBA"/>
</dbReference>
<dbReference type="Proteomes" id="UP000434276">
    <property type="component" value="Unassembled WGS sequence"/>
</dbReference>
<dbReference type="Proteomes" id="UP000078284">
    <property type="component" value="Chromosome 5"/>
</dbReference>
<reference evidence="10" key="2">
    <citation type="submission" date="2016-03" db="EMBL/GenBank/DDBJ databases">
        <title>Full-length assembly of Arabidopsis thaliana Ler reveals the complement of translocations and inversions.</title>
        <authorList>
            <person name="Zapata L."/>
            <person name="Schneeberger K."/>
            <person name="Ossowski S."/>
        </authorList>
    </citation>
    <scope>NUCLEOTIDE SEQUENCE [LARGE SCALE GENOMIC DNA]</scope>
    <source>
        <tissue evidence="10">Leaf</tissue>
    </source>
</reference>
<dbReference type="InterPro" id="IPR035897">
    <property type="entry name" value="Toll_tir_struct_dom_sf"/>
</dbReference>
<evidence type="ECO:0000313" key="9">
    <source>
        <dbReference type="EMBL" id="CAA0407610.1"/>
    </source>
</evidence>
<keyword evidence="3" id="KW-0677">Repeat</keyword>
<organism evidence="10 12">
    <name type="scientific">Arabidopsis thaliana</name>
    <name type="common">Mouse-ear cress</name>
    <dbReference type="NCBI Taxonomy" id="3702"/>
    <lineage>
        <taxon>Eukaryota</taxon>
        <taxon>Viridiplantae</taxon>
        <taxon>Streptophyta</taxon>
        <taxon>Embryophyta</taxon>
        <taxon>Tracheophyta</taxon>
        <taxon>Spermatophyta</taxon>
        <taxon>Magnoliopsida</taxon>
        <taxon>eudicotyledons</taxon>
        <taxon>Gunneridae</taxon>
        <taxon>Pentapetalae</taxon>
        <taxon>rosids</taxon>
        <taxon>malvids</taxon>
        <taxon>Brassicales</taxon>
        <taxon>Brassicaceae</taxon>
        <taxon>Camelineae</taxon>
        <taxon>Arabidopsis</taxon>
    </lineage>
</organism>
<dbReference type="InterPro" id="IPR042197">
    <property type="entry name" value="Apaf_helical"/>
</dbReference>
<evidence type="ECO:0000256" key="1">
    <source>
        <dbReference type="ARBA" id="ARBA00011982"/>
    </source>
</evidence>
<evidence type="ECO:0000313" key="11">
    <source>
        <dbReference type="EMBL" id="VYS69317.1"/>
    </source>
</evidence>
<dbReference type="OMA" id="PNIPNWE"/>
<dbReference type="InterPro" id="IPR058192">
    <property type="entry name" value="WHD_ROQ1-like"/>
</dbReference>
<dbReference type="PANTHER" id="PTHR11017:SF589">
    <property type="entry name" value="ADP-RIBOSYL CYCLASE_CYCLIC ADP-RIBOSE HYDROLASE-RELATED"/>
    <property type="match status" value="1"/>
</dbReference>
<sequence length="1170" mass="133398">MAASSEILPESWQVFINFRGADLRNGFISHLAGALTSAGITYYIDTEEVPSEDLTVLFKRIEESEIALSIFSSNYAESKWCLDELVKIMEQVKKGKLRIMPVFFNVKPEEVREQNGEFGLKLYGEGKSKRPNIPNWENALRSVPSKIGLNLANFRNEKELLDKIIDSIKKVLARITRASRVAESLNGISKDSEAKNVDTFSPNSSDFPSTSIDDDLSINSPQYQATIPPASREGERLNTISTVSSTGSIEHPPPNYGIEPRLKEMEEKLDFDSLETKTVGIVGMPGIGKTTLAETLYRKWEHKFERSMFFPDASKMANEHGMCWLQKRLLEELLKDTNLNIGYTTNEHEFCKDVLLLKKVFLVIDNVSSEEQIETLFGKWNWIKNGSKIVITSSDESMLKGFVKDTYVVPSLNSRDSLLWFTNHAFGLDDAQGNLVKLSKHFLNYAKGNPLALGAFGVELCGKDKADWEKRIKTLTLISNKMIQDVLRRRYDELTERQKDIFLDVACFFKSENESYVRHVVNSCDSESTKSWDEITDLKGKFLVNISGGRVEMHDILCTFAKELASQALTEDTRVHLRLWNYQDIMWFLNNELEMENVRGIFLDMSKVPEEMTFDGNIFSNMCNLRYLKIYSSVCHKEGEGIFKFDTVREIQLPLDKVRYLHWMKYPWEKLPSDFNPENLVDLELPYSSIKKVWEGVKDTPILKWANLSYSSKLTNLLGLSNAKNLERLNLEGCTSLLKLPQEMENMKSLVFLNMRRCTSLTCLQSIKVSSLKILILSDCSKLEEFEVISENLEELYLDGTAIKGLPPAAGDLTRLVVLNMEGCTELESLPKRLGKQKALQELVLSGCSKLESVPTDVKDMKHLRLLLLDGTRIRKIPKIKSLKCLCLSRNIAMVNLQDNLKDFSNLKCLVMKNCENLRYLPSLPKCLEYLNVYGCERLESVENPLVADRLTLFLDRSEELRSTFLFTNCHNLFQDAKDSISTYAKWKCHRLAVECYEQDIVSGAFFNTCYPGYIVPSWFDHQAVGSVLEPRLEPHWYNTMLSGIALCAVVSFHENQDPIIGSFSVKCTLQFENEDGSLRFDCDIGCLNEPGMIEADHVFIGYVTCSRLKDHHSIPIHHPTTVKMQFHLTDACKSKVVDCGFRLMYTQSRGCLLEEEVNANFTKLYLGLL</sequence>
<dbReference type="Pfam" id="PF23282">
    <property type="entry name" value="WHD_ROQ1"/>
    <property type="match status" value="1"/>
</dbReference>
<dbReference type="InterPro" id="IPR011713">
    <property type="entry name" value="Leu-rich_rpt_3"/>
</dbReference>
<dbReference type="ExpressionAtlas" id="A0A178ULB4">
    <property type="expression patterns" value="baseline and differential"/>
</dbReference>
<dbReference type="FunFam" id="3.80.10.10:FF:000386">
    <property type="entry name" value="Disease resistance protein RPS4"/>
    <property type="match status" value="1"/>
</dbReference>
<evidence type="ECO:0000313" key="14">
    <source>
        <dbReference type="Proteomes" id="UP000434276"/>
    </source>
</evidence>
<dbReference type="InterPro" id="IPR045344">
    <property type="entry name" value="C-JID"/>
</dbReference>
<dbReference type="GO" id="GO:0007165">
    <property type="term" value="P:signal transduction"/>
    <property type="evidence" value="ECO:0007669"/>
    <property type="project" value="InterPro"/>
</dbReference>
<comment type="catalytic activity">
    <reaction evidence="6">
        <text>NAD(+) + H2O = ADP-D-ribose + nicotinamide + H(+)</text>
        <dbReference type="Rhea" id="RHEA:16301"/>
        <dbReference type="ChEBI" id="CHEBI:15377"/>
        <dbReference type="ChEBI" id="CHEBI:15378"/>
        <dbReference type="ChEBI" id="CHEBI:17154"/>
        <dbReference type="ChEBI" id="CHEBI:57540"/>
        <dbReference type="ChEBI" id="CHEBI:57967"/>
        <dbReference type="EC" id="3.2.2.6"/>
    </reaction>
    <physiologicalReaction direction="left-to-right" evidence="6">
        <dbReference type="Rhea" id="RHEA:16302"/>
    </physiologicalReaction>
</comment>
<dbReference type="Gene3D" id="1.10.8.430">
    <property type="entry name" value="Helical domain of apoptotic protease-activating factors"/>
    <property type="match status" value="1"/>
</dbReference>